<keyword evidence="4" id="KW-0539">Nucleus</keyword>
<keyword evidence="7" id="KW-0418">Kinase</keyword>
<comment type="subcellular location">
    <subcellularLocation>
        <location evidence="1">Nucleus</location>
    </subcellularLocation>
</comment>
<evidence type="ECO:0000259" key="5">
    <source>
        <dbReference type="PROSITE" id="PS50290"/>
    </source>
</evidence>
<dbReference type="InterPro" id="IPR046804">
    <property type="entry name" value="DNA-PKcs_N"/>
</dbReference>
<dbReference type="CDD" id="cd05172">
    <property type="entry name" value="PIKKc_DNA-PK"/>
    <property type="match status" value="1"/>
</dbReference>
<dbReference type="PROSITE" id="PS51190">
    <property type="entry name" value="FATC"/>
    <property type="match status" value="1"/>
</dbReference>
<feature type="domain" description="FATC" evidence="6">
    <location>
        <begin position="3976"/>
        <end position="4008"/>
    </location>
</feature>
<evidence type="ECO:0000256" key="2">
    <source>
        <dbReference type="ARBA" id="ARBA00022527"/>
    </source>
</evidence>
<dbReference type="Gene3D" id="1.10.1070.11">
    <property type="entry name" value="Phosphatidylinositol 3-/4-kinase, catalytic domain"/>
    <property type="match status" value="1"/>
</dbReference>
<dbReference type="InterPro" id="IPR046803">
    <property type="entry name" value="DNAPKcs_CC1-2"/>
</dbReference>
<dbReference type="InterPro" id="IPR050517">
    <property type="entry name" value="DDR_Repair_Kinase"/>
</dbReference>
<keyword evidence="3" id="KW-0227">DNA damage</keyword>
<dbReference type="Pfam" id="PF00454">
    <property type="entry name" value="PI3_PI4_kinase"/>
    <property type="match status" value="1"/>
</dbReference>
<reference evidence="8" key="1">
    <citation type="submission" date="2014-09" db="EMBL/GenBank/DDBJ databases">
        <authorList>
            <person name="Sharma Rahul"/>
            <person name="Thines Marco"/>
        </authorList>
    </citation>
    <scope>NUCLEOTIDE SEQUENCE [LARGE SCALE GENOMIC DNA]</scope>
</reference>
<dbReference type="Proteomes" id="UP000054928">
    <property type="component" value="Unassembled WGS sequence"/>
</dbReference>
<dbReference type="SMART" id="SM00146">
    <property type="entry name" value="PI3Kc"/>
    <property type="match status" value="1"/>
</dbReference>
<evidence type="ECO:0000256" key="3">
    <source>
        <dbReference type="ARBA" id="ARBA00022763"/>
    </source>
</evidence>
<dbReference type="PROSITE" id="PS50290">
    <property type="entry name" value="PI3_4_KINASE_3"/>
    <property type="match status" value="1"/>
</dbReference>
<dbReference type="GO" id="GO:0004677">
    <property type="term" value="F:DNA-dependent protein kinase activity"/>
    <property type="evidence" value="ECO:0007669"/>
    <property type="project" value="InterPro"/>
</dbReference>
<keyword evidence="7" id="KW-0808">Transferase</keyword>
<evidence type="ECO:0000313" key="8">
    <source>
        <dbReference type="Proteomes" id="UP000054928"/>
    </source>
</evidence>
<dbReference type="RefSeq" id="XP_024578368.1">
    <property type="nucleotide sequence ID" value="XM_024727831.1"/>
</dbReference>
<dbReference type="Pfam" id="PF20502">
    <property type="entry name" value="DNAPKcs_CC1-2"/>
    <property type="match status" value="1"/>
</dbReference>
<dbReference type="InterPro" id="IPR045581">
    <property type="entry name" value="DNAPKcs_CC5"/>
</dbReference>
<dbReference type="GO" id="GO:0000723">
    <property type="term" value="P:telomere maintenance"/>
    <property type="evidence" value="ECO:0007669"/>
    <property type="project" value="TreeGrafter"/>
</dbReference>
<feature type="domain" description="PI3K/PI4K catalytic" evidence="5">
    <location>
        <begin position="3562"/>
        <end position="3899"/>
    </location>
</feature>
<evidence type="ECO:0000259" key="6">
    <source>
        <dbReference type="PROSITE" id="PS51190"/>
    </source>
</evidence>
<protein>
    <submittedName>
        <fullName evidence="7">Phosphatidylinositol kinase (PIK-L6)</fullName>
    </submittedName>
</protein>
<dbReference type="Gene3D" id="3.30.1010.10">
    <property type="entry name" value="Phosphatidylinositol 3-kinase Catalytic Subunit, Chain A, domain 4"/>
    <property type="match status" value="1"/>
</dbReference>
<proteinExistence type="predicted"/>
<dbReference type="SMART" id="SM01343">
    <property type="entry name" value="FATC"/>
    <property type="match status" value="1"/>
</dbReference>
<dbReference type="SUPFAM" id="SSF56112">
    <property type="entry name" value="Protein kinase-like (PK-like)"/>
    <property type="match status" value="1"/>
</dbReference>
<dbReference type="OMA" id="PSPMCRE"/>
<dbReference type="InterPro" id="IPR016024">
    <property type="entry name" value="ARM-type_fold"/>
</dbReference>
<dbReference type="SUPFAM" id="SSF48371">
    <property type="entry name" value="ARM repeat"/>
    <property type="match status" value="3"/>
</dbReference>
<accession>A0A0P1AMU9</accession>
<dbReference type="Pfam" id="PF19704">
    <property type="entry name" value="DNAPKcs_CC5"/>
    <property type="match status" value="2"/>
</dbReference>
<dbReference type="InterPro" id="IPR012582">
    <property type="entry name" value="DNAPKcs_CC3"/>
</dbReference>
<dbReference type="InterPro" id="IPR037706">
    <property type="entry name" value="DNA-PK_dom"/>
</dbReference>
<evidence type="ECO:0000313" key="7">
    <source>
        <dbReference type="EMBL" id="CEG41999.1"/>
    </source>
</evidence>
<dbReference type="STRING" id="4781.A0A0P1AMU9"/>
<dbReference type="SMART" id="SM01344">
    <property type="entry name" value="NUC194"/>
    <property type="match status" value="1"/>
</dbReference>
<organism evidence="7 8">
    <name type="scientific">Plasmopara halstedii</name>
    <name type="common">Downy mildew of sunflower</name>
    <dbReference type="NCBI Taxonomy" id="4781"/>
    <lineage>
        <taxon>Eukaryota</taxon>
        <taxon>Sar</taxon>
        <taxon>Stramenopiles</taxon>
        <taxon>Oomycota</taxon>
        <taxon>Peronosporomycetes</taxon>
        <taxon>Peronosporales</taxon>
        <taxon>Peronosporaceae</taxon>
        <taxon>Plasmopara</taxon>
    </lineage>
</organism>
<name>A0A0P1AMU9_PLAHL</name>
<sequence>MTTKLNERLEELTAFLLHAQAVESIDETLSHLRLEVSEAMILSRASAQQCTILLFQSAEPPSLLRFLSTSAEFTDGARKREISAARIGVFELLSAFLKVYGAHSALSKQHVIDLYKVCQQTARSDPFNRVKAQALNVVVNALKYAHKHTTSDEIEPRAYVEKLFYDIQYSKAAQTVKGQMLKVIGYLVEKFSAELKKTVSPLLGWIEHELEKQFLSTSPEMMIVNGLLFALARLLKCDAGRYKQNDALRKKVYSYLLTIFATTTNGNLSRYQVTNSAEHFLEKHAQVFHEEIGPNSLAWFSYMKSCCLSDNKTVKQHAFECSNSILQVLNSYLAEAKDDMRKKCLNKVLKEVLPVISDFGASTLAITFALQCLGWFASSIFTYLGAKGYIKIEDKLRVYGESLLALDAKTTAWKWSLICQYVQCIGQFVQHRSDVVLDEGYIMFLERILCHLMTAYPQCLLKSKSVVHKSIAALFVSLSKWTVIDPVVDQFVHHTLLFSIADITDPDQAVIYHPGTGELVTNLIYEYEGFWLNFLRLRSERVVGIPCIPTEAGSGDVQRIELKKFDRTLQAIILDSTVKHVLAIIRKLNLSYQFDSQTTKIGRDATGYSPTVPRDHSIMLNLTEFVERILSQVLSSQLCPWIPLIMNQIFASICDLPLVSCFYRIGTVMTKAMHELNYFKSASSVDTTEQTRFRNDFTSCVQQVSSQARFYQDELRLTSSEFVLTAPLGLVAIHAMVGIVKSMLDLGRSFIPAAVVAIAALERWQKQRPNELNDVICDIIPLISAYLNQEKLGEREHLLDKATLQGVKATGSDEASDLAQVQRRLLLLLGRCDGNILLLVSEPSSLITASGIVGGIFSPHFRLELRLSETPLSLALDSVLSHLGNLASQSSVRRVKVSACESYHAMICYLCGKTATHPHTAGTKTDFYDLWREVFARVVRLASDSEKICRSLFEPLLFQLLRWLAINSDTYPFEYSSMLDELTRSMSDSEAAVRTLSARCIATQLSLAVDTRLPQIKAHYIFNRVFSLCRHPGSVQRSGAAVSISYFLQSLREEDGEALTRFAMPCLKNLLYALRLCDSDAQYQIGGDDVAREIMLNAVMKIERGICRFPHLFLSDSSTTYSIDNDYTLHQMTQWLFQQTGAREQSFRRLCRRIFLSFSALISTSTTEWMHNYETVQERKSILAVMVPLSALAHTVITVDWLEQLSACIENYVWVVEMLGDKTRGIFEICGSHSKKKSVKRKHTAEVSDTNENNCQQTLSWAILTFLNCDGSRNYRSKRSRWTEAYLSVLVSLCNFVKAIMSHGNILLRETLDLDNQSLRDSVVGKLVEVLFHRADLQLHNASSFRAIEEFCSYVTMHSPQWAHQMQKMIDRMLIKLHQSLADVSSSESLSDHSDTITSLTLFGSKVLSAELVKSSAADNYAEIFALVARKIVEYGHGSPQDRLVVVAALQAAAASEWNITDIFLKSADRRMYASIYSDVIHMLPTLAVWKRCASKLVSLSLENDFVVNVLIDILRQVACSKVYLRKSAEWDAFTATLVAAVKQFINKLETVKRETQPALSLLQILKHFVELSQNCSSTYVEALRLGPILDIQNACSLLLKQRGCSYLVKADLLQILGLLGPSSILATKERQPSDPILNALIAFVFDEFPIVSVDVSRGSRDFDVFHMLFTEVLHVVEQSKSIAYLKVIYPSLKEAESHLFRVEIKQMLARFSLSLSSGVLNGSVASSEMIQRQMAELLDLLLDPNVDVAIRKILLEEVFTPFVECQTGEILLHFYMMENEKRKSTIISLLATLISASAEGAFEESRIGTVVAFSLVEILYRLVDPDIIRSKINSAFLGHKSGKGRELTMLVCKCASKVVTKIYLEADDLVRLACCAAYNCLLAAISQTQKQEKLYDQILFQSALWSNLVDSALEYELRAETENFVTIPLSSLSTVSLKQRYEVDVLENVRTKRNNSAALQFYTNSSLSMDAVTLTASTVTEPPDINRGASLYQDIEIELDKINQHPCMIPLLRVLVQMKTEFGSNWNAKVMPGWMQRIFDVIVDLSTGLNIRLFLAKVVLNVPSVFSTYSSLWLPAVMKALLDVSAVQKVSEFNYILRDCCNLVLNSWKDVVVSSLDTTTSRFVNTLVKLCPDRNNLVRDSNVLLVTELIALWKDATYINVRELITFMMSGDEDTKIKYARKFVALQIVSAMLVAGLKSELQAEVANQTIEDGILLCMTTKVTSLYTLAAEVGGLYLLTMDQATSKCFLCNLKKLIADSYTSEEIGYFLAILRNVSIHQATIVDSIMLQRLSSVLSKAVSVDAWALLAADTVYNACGNDGVVKDIFTHVQSVLGRFVAHRHSGVQISTLRAITRLLDHLTMSELNRLVASTSEGGFDLFRYYQGHALSVCRGLLFSIAKNLYHKDISDPGKLKVRISLLHGLCDPDEILRNEAYNFWSNFASIKKSCFDRLLSIFGSLHSSELDENWILYATNILLGLSKECNEFKQPLFKISLGGGEYTTTQIDASWEAKAQSMAPLFSVEADKFWKRLQSTQQPSCRNNTALSESDKSLRDTMQSQLIFSPQASVRLKSSYRQSIVDPTFDLRQNRFSTRRNFADSSAVEDKSINDKKLSKRFYQDKYAMLKKHDLAKMTRERHQEHVRIKRAYRAGEFPDIQITQQDIVDPIMALCEVSVETSSLLFDELFSSIVATNEFEKSGIVDELTEKIEGTLTLSKASSVYVGCIVSAYVASMIRHPSLFNIFVLRPKTIGDAGLASGNHHVSQLALEELLIYETQLMAGNMKLKSNESLTECWDLLHKLLSTLHKRDFLVALSLACSTNADSKRALQEQLSGDLPLAIAAYKKAESTLRLQMELLDGDDFVIAKNDAMRCRWQRLNCMETLNSWHALNSEITEAANADTNYLWKQRPPYLEQGVGHYLRSCLGLLEASPSNDLLESLQNFIGDAVRDSAKVKLIQSKFSVELCLAYLASGDKNQTRVCVENFYLNFLKIWRQTSPMATISRMELLQSLSLIVEIDEALIRLNEDGSDICKNENHFGFVNEWKQKPPFTGEEGMVLWSQHTMVQNAITSLMLNRAHDQGVLSNEIRLVVLGIKGHALLQYANAAVSCNILSLASKVLKIYRELCNTHQLPKLNVRMIEVFVSHVLKLIDRQEHKSSDSTSIKLITKYYETATKLFNNVEIMHMMKIATARDQVAVGYLEAKTFAKAAAFYAFNDLDDDLSKKFFYRSLDRFKDSCRRIDAVLSKQSQDDAPPAFLRCRLTYIEFLNDLLYKRQLEKLANFADSKVLIKLLAENVLRGMAAGDRECANYFPGLCDVVSPYPDIVAECKQCVLTDVPLWTCLQWSAQLMALLNGDIGMTIVAILEKLAERYPVALFYDFMVTCRSSRDIFKVDLRRLEVLLANPVMEKFVAALGLIHHPELRLKEGLRKIANLLDENRTSDARQTVELLWRDCFSPQRQLLGAQIGRYNREWSRVAKRDVEKIMGKDGLKMTAKTVSAAREWINNHFSVTPGRYGITKDMKAHLGDFAEWLQEFDHSSCILELPGQYTSHWGPPDPATHVRILSFDSMLGVLASKQLPKKLTAHCSDEKNYTFLVKGGEDLRLDQRIEQLFDVMNQIFKADPRCRDQKLSLTTYNVIPMTQEIGLLEWIDGTSTLKGLVEAQLQIDERCVGLKSNNSQKLDLFNTTAAKAYESFLLEQRGATYSAKVVASRSEDVVDHFAKVHAMIPPDLLRRQLLKLGSTSDVFFLVRDNFLKSLAVFSACSYVLGIGDRHLDNFLLDLGSGRVIGIDFGVSFGAGASVLPVPELIPFRYTRQMNFVFQPYDGPSLLAREMQTVFDALRSKRQVVESVMNVFLHDPLLDWQQSIKIKQKVLFKKIVNVDLHTSHDSNAVMKDVETFAPTRESQSRKKASTLPATGNLTTAWLPNVKIAIARRKLEGVSPALLLKQELSQNPHIKQHLNKYYSLVNAASTGEDGADEIAALSSLEQAQQLLAIATAPDLLGRTFQGWMPWL</sequence>
<dbReference type="PANTHER" id="PTHR11139:SF68">
    <property type="entry name" value="DNA-DEPENDENT PROTEIN KINASE CATALYTIC SUBUNIT"/>
    <property type="match status" value="1"/>
</dbReference>
<dbReference type="GO" id="GO:0005634">
    <property type="term" value="C:nucleus"/>
    <property type="evidence" value="ECO:0007669"/>
    <property type="project" value="UniProtKB-SubCell"/>
</dbReference>
<dbReference type="Pfam" id="PF08163">
    <property type="entry name" value="DNAPKcs_CC3"/>
    <property type="match status" value="1"/>
</dbReference>
<dbReference type="OrthoDB" id="381190at2759"/>
<dbReference type="PANTHER" id="PTHR11139">
    <property type="entry name" value="ATAXIA TELANGIECTASIA MUTATED ATM -RELATED"/>
    <property type="match status" value="1"/>
</dbReference>
<dbReference type="EMBL" id="CCYD01000610">
    <property type="protein sequence ID" value="CEG41999.1"/>
    <property type="molecule type" value="Genomic_DNA"/>
</dbReference>
<dbReference type="InterPro" id="IPR011009">
    <property type="entry name" value="Kinase-like_dom_sf"/>
</dbReference>
<dbReference type="InterPro" id="IPR000403">
    <property type="entry name" value="PI3/4_kinase_cat_dom"/>
</dbReference>
<evidence type="ECO:0000256" key="1">
    <source>
        <dbReference type="ARBA" id="ARBA00004123"/>
    </source>
</evidence>
<keyword evidence="8" id="KW-1185">Reference proteome</keyword>
<dbReference type="InterPro" id="IPR036940">
    <property type="entry name" value="PI3/4_kinase_cat_sf"/>
</dbReference>
<dbReference type="GO" id="GO:0006303">
    <property type="term" value="P:double-strand break repair via nonhomologous end joining"/>
    <property type="evidence" value="ECO:0007669"/>
    <property type="project" value="InterPro"/>
</dbReference>
<keyword evidence="2" id="KW-0723">Serine/threonine-protein kinase</keyword>
<dbReference type="InterPro" id="IPR003152">
    <property type="entry name" value="FATC_dom"/>
</dbReference>
<evidence type="ECO:0000256" key="4">
    <source>
        <dbReference type="ARBA" id="ARBA00023242"/>
    </source>
</evidence>
<dbReference type="Pfam" id="PF20500">
    <property type="entry name" value="DNA-PKcs_N"/>
    <property type="match status" value="1"/>
</dbReference>
<dbReference type="GeneID" id="36407361"/>